<gene>
    <name evidence="2" type="primary">CIRC</name>
</gene>
<dbReference type="InterPro" id="IPR010741">
    <property type="entry name" value="DUF1314"/>
</dbReference>
<accession>D1FXS5</accession>
<dbReference type="RefSeq" id="YP_003331522.1">
    <property type="nucleotide sequence ID" value="NC_013590.2"/>
</dbReference>
<dbReference type="GeneID" id="8658530"/>
<evidence type="ECO:0000313" key="5">
    <source>
        <dbReference type="Proteomes" id="UP000098246"/>
    </source>
</evidence>
<evidence type="ECO:0000256" key="1">
    <source>
        <dbReference type="SAM" id="MobiDB-lite"/>
    </source>
</evidence>
<reference evidence="3 5" key="3">
    <citation type="submission" date="2015-04" db="EMBL/GenBank/DDBJ databases">
        <title>Diversity among historical and modern clinical isolates of feline herpesvirus 1.</title>
        <authorList>
            <person name="Vaz P.K."/>
            <person name="Job N."/>
            <person name="Horsington J."/>
            <person name="Hartley C.A."/>
            <person name="Ficorilli N."/>
            <person name="Browning G.F."/>
            <person name="Devlin J.M."/>
        </authorList>
    </citation>
    <scope>NUCLEOTIDE SEQUENCE [LARGE SCALE GENOMIC DNA]</scope>
    <source>
        <strain evidence="3">Feligen</strain>
    </source>
</reference>
<dbReference type="Proteomes" id="UP000149016">
    <property type="component" value="Segment"/>
</dbReference>
<dbReference type="EMBL" id="FJ478159">
    <property type="protein sequence ID" value="ACT88301.1"/>
    <property type="molecule type" value="Genomic_DNA"/>
</dbReference>
<dbReference type="Proteomes" id="UP000098246">
    <property type="component" value="Segment"/>
</dbReference>
<sequence>MSDRGPLKTVNRYIYTLQLNYLSGYPRVSFSNIVDNMGGTASTTDSSRQSRLELAISTTQILLDGIAGRIIDLPNGDEFRVSADTGKTPDTLVYVRTPTNHLKTLQFIGRAYAIASNRKFHIYLSKNMSVLGYEQGSGLHFLAKSLQEFLTVYGLSKRDFKVMDRQLYGASMGPLIFPKPTNNDLIEVGIYTNQQPTLRGSGHTDLPLSGEQQPLLHEKQSLSTRLGRRYQSKSRSITLESNDDAHEGMIPSDIKSRSRSISGYPHAQGDDSIKSVLF</sequence>
<reference evidence="2 6" key="2">
    <citation type="journal article" date="2010" name="Virology">
        <title>Complete genomic sequence and an infectious BAC clone of feline herpesvirus-1 (FHV-1).</title>
        <authorList>
            <person name="Tai S.H."/>
            <person name="Niikura M."/>
            <person name="Cheng H.H."/>
            <person name="Kruger J.M."/>
            <person name="Wise A.G."/>
            <person name="Maes R.K."/>
        </authorList>
    </citation>
    <scope>NUCLEOTIDE SEQUENCE [LARGE SCALE GENOMIC DNA]</scope>
    <source>
        <strain evidence="2">C-27</strain>
    </source>
</reference>
<proteinExistence type="evidence at transcript level"/>
<dbReference type="KEGG" id="vg:8658530"/>
<dbReference type="OrthoDB" id="25205at10239"/>
<evidence type="ECO:0000313" key="3">
    <source>
        <dbReference type="EMBL" id="ANG65587.1"/>
    </source>
</evidence>
<feature type="region of interest" description="Disordered" evidence="1">
    <location>
        <begin position="221"/>
        <end position="278"/>
    </location>
</feature>
<feature type="compositionally biased region" description="Basic and acidic residues" evidence="1">
    <location>
        <begin position="268"/>
        <end position="278"/>
    </location>
</feature>
<reference evidence="2" key="1">
    <citation type="submission" date="2009-12" db="EMBL/GenBank/DDBJ databases">
        <authorList>
            <person name="Tai S.-H."/>
            <person name="Niikura M."/>
            <person name="Cheng H.H."/>
            <person name="Kruger J.M."/>
            <person name="Wise A.G."/>
            <person name="Maes R.K."/>
        </authorList>
    </citation>
    <scope>NUCLEOTIDE SEQUENCE</scope>
    <source>
        <strain evidence="2">C-27</strain>
    </source>
</reference>
<dbReference type="Pfam" id="PF07013">
    <property type="entry name" value="DUF1314"/>
    <property type="match status" value="1"/>
</dbReference>
<evidence type="ECO:0000313" key="2">
    <source>
        <dbReference type="EMBL" id="ACT88301.1"/>
    </source>
</evidence>
<keyword evidence="6" id="KW-1185">Reference proteome</keyword>
<evidence type="ECO:0000313" key="4">
    <source>
        <dbReference type="EMBL" id="AVR53466.1"/>
    </source>
</evidence>
<name>D1FXS5_FHV1</name>
<organism evidence="2 6">
    <name type="scientific">Feline herpesvirus 1</name>
    <name type="common">FeHV-1</name>
    <name type="synonym">Feline viral rhinotracheitis virus</name>
    <dbReference type="NCBI Taxonomy" id="10334"/>
    <lineage>
        <taxon>Viruses</taxon>
        <taxon>Duplodnaviria</taxon>
        <taxon>Heunggongvirae</taxon>
        <taxon>Peploviricota</taxon>
        <taxon>Herviviricetes</taxon>
        <taxon>Herpesvirales</taxon>
        <taxon>Orthoherpesviridae</taxon>
        <taxon>Alphaherpesvirinae</taxon>
        <taxon>Varicellovirus</taxon>
        <taxon>Varicellovirus felidalpha1</taxon>
    </lineage>
</organism>
<protein>
    <submittedName>
        <fullName evidence="2">Myristylated tegument protein CIRC</fullName>
    </submittedName>
</protein>
<reference evidence="4" key="4">
    <citation type="submission" date="2018-03" db="EMBL/GenBank/DDBJ databases">
        <title>Feline Herpesvirus 1 isolate HR-1.</title>
        <authorList>
            <person name="Tian J."/>
            <person name="Liu Y."/>
            <person name="Liu X."/>
            <person name="Sun X."/>
            <person name="Zhang J."/>
            <person name="Qu L."/>
        </authorList>
    </citation>
    <scope>NUCLEOTIDE SEQUENCE</scope>
    <source>
        <strain evidence="4">HR-1</strain>
    </source>
</reference>
<organismHost>
    <name type="scientific">Felidae</name>
    <name type="common">cat family</name>
    <dbReference type="NCBI Taxonomy" id="9681"/>
</organismHost>
<dbReference type="EMBL" id="KR296657">
    <property type="protein sequence ID" value="ANG65587.1"/>
    <property type="molecule type" value="Genomic_DNA"/>
</dbReference>
<evidence type="ECO:0000313" key="6">
    <source>
        <dbReference type="Proteomes" id="UP000149016"/>
    </source>
</evidence>
<dbReference type="EMBL" id="MH027355">
    <property type="protein sequence ID" value="AVR53466.1"/>
    <property type="molecule type" value="mRNA"/>
</dbReference>